<dbReference type="RefSeq" id="WP_220301120.1">
    <property type="nucleotide sequence ID" value="NZ_JAEUAW010000008.1"/>
</dbReference>
<evidence type="ECO:0000256" key="1">
    <source>
        <dbReference type="SAM" id="Phobius"/>
    </source>
</evidence>
<keyword evidence="1" id="KW-0812">Transmembrane</keyword>
<keyword evidence="1" id="KW-1133">Transmembrane helix</keyword>
<dbReference type="Proteomes" id="UP001196843">
    <property type="component" value="Unassembled WGS sequence"/>
</dbReference>
<reference evidence="2 3" key="1">
    <citation type="journal article" date="2021" name="MBio">
        <title>Poor Competitiveness of Bradyrhizobium in Pigeon Pea Root Colonization in Indian Soils.</title>
        <authorList>
            <person name="Chalasani D."/>
            <person name="Basu A."/>
            <person name="Pullabhotla S.V.S.R.N."/>
            <person name="Jorrin B."/>
            <person name="Neal A.L."/>
            <person name="Poole P.S."/>
            <person name="Podile A.R."/>
            <person name="Tkacz A."/>
        </authorList>
    </citation>
    <scope>NUCLEOTIDE SEQUENCE [LARGE SCALE GENOMIC DNA]</scope>
    <source>
        <strain evidence="2 3">HU14</strain>
    </source>
</reference>
<accession>A0ABS7HPR9</accession>
<dbReference type="EMBL" id="JAEUAW010000008">
    <property type="protein sequence ID" value="MBW9094410.1"/>
    <property type="molecule type" value="Genomic_DNA"/>
</dbReference>
<comment type="caution">
    <text evidence="2">The sequence shown here is derived from an EMBL/GenBank/DDBJ whole genome shotgun (WGS) entry which is preliminary data.</text>
</comment>
<name>A0ABS7HPR9_9MICO</name>
<keyword evidence="1" id="KW-0472">Membrane</keyword>
<evidence type="ECO:0000313" key="2">
    <source>
        <dbReference type="EMBL" id="MBW9094410.1"/>
    </source>
</evidence>
<proteinExistence type="predicted"/>
<organism evidence="2 3">
    <name type="scientific">Microbacterium jejuense</name>
    <dbReference type="NCBI Taxonomy" id="1263637"/>
    <lineage>
        <taxon>Bacteria</taxon>
        <taxon>Bacillati</taxon>
        <taxon>Actinomycetota</taxon>
        <taxon>Actinomycetes</taxon>
        <taxon>Micrococcales</taxon>
        <taxon>Microbacteriaceae</taxon>
        <taxon>Microbacterium</taxon>
    </lineage>
</organism>
<keyword evidence="3" id="KW-1185">Reference proteome</keyword>
<protein>
    <recommendedName>
        <fullName evidence="4">DUF2188 domain-containing protein</fullName>
    </recommendedName>
</protein>
<feature type="transmembrane region" description="Helical" evidence="1">
    <location>
        <begin position="78"/>
        <end position="102"/>
    </location>
</feature>
<evidence type="ECO:0008006" key="4">
    <source>
        <dbReference type="Google" id="ProtNLM"/>
    </source>
</evidence>
<sequence length="103" mass="11517">MSQHAHDTDPGWTVRWTSPERGEWTADVHGMVVGEVHRDADRYIATRGSRTLGRYHSLDAALDAVDHRSLTTPEPNRLWTLLLTMINVGIVAAIALVATMMLR</sequence>
<evidence type="ECO:0000313" key="3">
    <source>
        <dbReference type="Proteomes" id="UP001196843"/>
    </source>
</evidence>
<gene>
    <name evidence="2" type="ORF">JNB62_12015</name>
</gene>